<evidence type="ECO:0000256" key="2">
    <source>
        <dbReference type="ARBA" id="ARBA00022801"/>
    </source>
</evidence>
<accession>A0A1C4ZT24</accession>
<dbReference type="SUPFAM" id="SSF48208">
    <property type="entry name" value="Six-hairpin glycosidases"/>
    <property type="match status" value="1"/>
</dbReference>
<keyword evidence="3" id="KW-0326">Glycosidase</keyword>
<gene>
    <name evidence="5" type="ORF">GA0070618_5738</name>
</gene>
<evidence type="ECO:0000256" key="1">
    <source>
        <dbReference type="ARBA" id="ARBA00010833"/>
    </source>
</evidence>
<dbReference type="GO" id="GO:0006487">
    <property type="term" value="P:protein N-linked glycosylation"/>
    <property type="evidence" value="ECO:0007669"/>
    <property type="project" value="TreeGrafter"/>
</dbReference>
<dbReference type="PANTHER" id="PTHR10412">
    <property type="entry name" value="MANNOSYL-OLIGOSACCHARIDE GLUCOSIDASE"/>
    <property type="match status" value="1"/>
</dbReference>
<dbReference type="Proteomes" id="UP000198253">
    <property type="component" value="Chromosome I"/>
</dbReference>
<dbReference type="PANTHER" id="PTHR10412:SF11">
    <property type="entry name" value="MANNOSYL-OLIGOSACCHARIDE GLUCOSIDASE"/>
    <property type="match status" value="1"/>
</dbReference>
<evidence type="ECO:0000313" key="6">
    <source>
        <dbReference type="Proteomes" id="UP000198253"/>
    </source>
</evidence>
<reference evidence="6" key="1">
    <citation type="submission" date="2016-06" db="EMBL/GenBank/DDBJ databases">
        <authorList>
            <person name="Varghese N."/>
            <person name="Submissions Spin"/>
        </authorList>
    </citation>
    <scope>NUCLEOTIDE SEQUENCE [LARGE SCALE GENOMIC DNA]</scope>
    <source>
        <strain evidence="6">DSM 43816</strain>
    </source>
</reference>
<evidence type="ECO:0000256" key="3">
    <source>
        <dbReference type="ARBA" id="ARBA00023295"/>
    </source>
</evidence>
<dbReference type="EMBL" id="LT607413">
    <property type="protein sequence ID" value="SCF36150.1"/>
    <property type="molecule type" value="Genomic_DNA"/>
</dbReference>
<dbReference type="OrthoDB" id="9781878at2"/>
<dbReference type="AlphaFoldDB" id="A0A1C4ZT24"/>
<organism evidence="5 6">
    <name type="scientific">Micromonospora echinospora</name>
    <name type="common">Micromonospora purpurea</name>
    <dbReference type="NCBI Taxonomy" id="1877"/>
    <lineage>
        <taxon>Bacteria</taxon>
        <taxon>Bacillati</taxon>
        <taxon>Actinomycetota</taxon>
        <taxon>Actinomycetes</taxon>
        <taxon>Micromonosporales</taxon>
        <taxon>Micromonosporaceae</taxon>
        <taxon>Micromonospora</taxon>
    </lineage>
</organism>
<dbReference type="RefSeq" id="WP_088984372.1">
    <property type="nucleotide sequence ID" value="NZ_LT607413.1"/>
</dbReference>
<dbReference type="InParanoid" id="A0A1C4ZT24"/>
<comment type="similarity">
    <text evidence="1">Belongs to the glycosyl hydrolase 63 family.</text>
</comment>
<evidence type="ECO:0000259" key="4">
    <source>
        <dbReference type="Pfam" id="PF22422"/>
    </source>
</evidence>
<keyword evidence="2" id="KW-0378">Hydrolase</keyword>
<dbReference type="InterPro" id="IPR012341">
    <property type="entry name" value="6hp_glycosidase-like_sf"/>
</dbReference>
<sequence>MNTTLDRAAVDVLLANWTGAYTVPSRALYPHQWSWDSAFVAIGLRHVSARRAQRELESLFGAQWADGRVPHIVFDPAAAPEGYFPGPDFWRSTDHPASPAVATSGLVQPPVHALAAWLTFRADPAQARCRGFLPRLYPRLVAWHRYLATRRGVDDLVAIVHPWESGMDNSPAWDDALCRVEPTPTHGFRRRDLHHVQAAERPTDTDYGRYVRLAGDYRDSGYADRLADAQFVLLDPMVNALYAASESALADIAAEIGADPRPHREAAERTGTALVARLFADGFCHAYDVHERRLDRQRTVAGLTPLVVADLPVAPALVKSALGDHFRLGRTALPPSYDLTGPAFDPDRYWRGPGWFNTTWLVWHGLTQHGELDHAGRLRDATLTAARQAGFREYLHPFTGEGRGATDFSWTAAVVLDLLRTAP</sequence>
<dbReference type="Gene3D" id="1.50.10.10">
    <property type="match status" value="1"/>
</dbReference>
<name>A0A1C4ZT24_MICEC</name>
<dbReference type="GO" id="GO:0004573">
    <property type="term" value="F:Glc3Man9GlcNAc2 oligosaccharide glucosidase activity"/>
    <property type="evidence" value="ECO:0007669"/>
    <property type="project" value="InterPro"/>
</dbReference>
<dbReference type="Pfam" id="PF22422">
    <property type="entry name" value="MGH1-like_GH"/>
    <property type="match status" value="1"/>
</dbReference>
<dbReference type="InterPro" id="IPR008928">
    <property type="entry name" value="6-hairpin_glycosidase_sf"/>
</dbReference>
<dbReference type="InterPro" id="IPR004888">
    <property type="entry name" value="Glycoside_hydrolase_63"/>
</dbReference>
<feature type="domain" description="Mannosylglycerate hydrolase MGH1-like glycoside hydrolase" evidence="4">
    <location>
        <begin position="29"/>
        <end position="411"/>
    </location>
</feature>
<keyword evidence="6" id="KW-1185">Reference proteome</keyword>
<evidence type="ECO:0000313" key="5">
    <source>
        <dbReference type="EMBL" id="SCF36150.1"/>
    </source>
</evidence>
<dbReference type="GO" id="GO:0009311">
    <property type="term" value="P:oligosaccharide metabolic process"/>
    <property type="evidence" value="ECO:0007669"/>
    <property type="project" value="InterPro"/>
</dbReference>
<protein>
    <recommendedName>
        <fullName evidence="4">Mannosylglycerate hydrolase MGH1-like glycoside hydrolase domain-containing protein</fullName>
    </recommendedName>
</protein>
<proteinExistence type="inferred from homology"/>
<dbReference type="InterPro" id="IPR054491">
    <property type="entry name" value="MGH1-like_GH"/>
</dbReference>